<dbReference type="Proteomes" id="UP000265566">
    <property type="component" value="Chromosome 5"/>
</dbReference>
<dbReference type="AlphaFoldDB" id="G7K7F9"/>
<keyword evidence="2" id="KW-0732">Signal</keyword>
<organism evidence="3 6">
    <name type="scientific">Medicago truncatula</name>
    <name type="common">Barrel medic</name>
    <name type="synonym">Medicago tribuloides</name>
    <dbReference type="NCBI Taxonomy" id="3880"/>
    <lineage>
        <taxon>Eukaryota</taxon>
        <taxon>Viridiplantae</taxon>
        <taxon>Streptophyta</taxon>
        <taxon>Embryophyta</taxon>
        <taxon>Tracheophyta</taxon>
        <taxon>Spermatophyta</taxon>
        <taxon>Magnoliopsida</taxon>
        <taxon>eudicotyledons</taxon>
        <taxon>Gunneridae</taxon>
        <taxon>Pentapetalae</taxon>
        <taxon>rosids</taxon>
        <taxon>fabids</taxon>
        <taxon>Fabales</taxon>
        <taxon>Fabaceae</taxon>
        <taxon>Papilionoideae</taxon>
        <taxon>50 kb inversion clade</taxon>
        <taxon>NPAAA clade</taxon>
        <taxon>Hologalegina</taxon>
        <taxon>IRL clade</taxon>
        <taxon>Trifolieae</taxon>
        <taxon>Medicago</taxon>
    </lineage>
</organism>
<sequence length="99" mass="10814">MAMNAKTMIVFGFGMLLVTFWCMKVTEAHDAAHAGCNSKHSDAGEECTDEDDSLGLYSDVDDTFRTAKKHIKAHIHEGMVGDHDDSPDVAHNNVNVLGH</sequence>
<dbReference type="OMA" id="DSPNIAN"/>
<gene>
    <name evidence="3" type="ordered locus">MTR_5g084730</name>
    <name evidence="4" type="ORF">MtrunA17_Chr5g0438611</name>
</gene>
<name>G7K7F9_MEDTR</name>
<protein>
    <recommendedName>
        <fullName evidence="8">Transmembrane protein</fullName>
    </recommendedName>
</protein>
<dbReference type="EnsemblPlants" id="AES99789">
    <property type="protein sequence ID" value="AES99789"/>
    <property type="gene ID" value="MTR_5g084730"/>
</dbReference>
<dbReference type="PaxDb" id="3880-AES99789"/>
<feature type="signal peptide" evidence="2">
    <location>
        <begin position="1"/>
        <end position="28"/>
    </location>
</feature>
<evidence type="ECO:0000313" key="4">
    <source>
        <dbReference type="EMBL" id="RHN57275.1"/>
    </source>
</evidence>
<reference evidence="3 6" key="1">
    <citation type="journal article" date="2011" name="Nature">
        <title>The Medicago genome provides insight into the evolution of rhizobial symbioses.</title>
        <authorList>
            <person name="Young N.D."/>
            <person name="Debelle F."/>
            <person name="Oldroyd G.E."/>
            <person name="Geurts R."/>
            <person name="Cannon S.B."/>
            <person name="Udvardi M.K."/>
            <person name="Benedito V.A."/>
            <person name="Mayer K.F."/>
            <person name="Gouzy J."/>
            <person name="Schoof H."/>
            <person name="Van de Peer Y."/>
            <person name="Proost S."/>
            <person name="Cook D.R."/>
            <person name="Meyers B.C."/>
            <person name="Spannagl M."/>
            <person name="Cheung F."/>
            <person name="De Mita S."/>
            <person name="Krishnakumar V."/>
            <person name="Gundlach H."/>
            <person name="Zhou S."/>
            <person name="Mudge J."/>
            <person name="Bharti A.K."/>
            <person name="Murray J.D."/>
            <person name="Naoumkina M.A."/>
            <person name="Rosen B."/>
            <person name="Silverstein K.A."/>
            <person name="Tang H."/>
            <person name="Rombauts S."/>
            <person name="Zhao P.X."/>
            <person name="Zhou P."/>
            <person name="Barbe V."/>
            <person name="Bardou P."/>
            <person name="Bechner M."/>
            <person name="Bellec A."/>
            <person name="Berger A."/>
            <person name="Berges H."/>
            <person name="Bidwell S."/>
            <person name="Bisseling T."/>
            <person name="Choisne N."/>
            <person name="Couloux A."/>
            <person name="Denny R."/>
            <person name="Deshpande S."/>
            <person name="Dai X."/>
            <person name="Doyle J.J."/>
            <person name="Dudez A.M."/>
            <person name="Farmer A.D."/>
            <person name="Fouteau S."/>
            <person name="Franken C."/>
            <person name="Gibelin C."/>
            <person name="Gish J."/>
            <person name="Goldstein S."/>
            <person name="Gonzalez A.J."/>
            <person name="Green P.J."/>
            <person name="Hallab A."/>
            <person name="Hartog M."/>
            <person name="Hua A."/>
            <person name="Humphray S.J."/>
            <person name="Jeong D.H."/>
            <person name="Jing Y."/>
            <person name="Jocker A."/>
            <person name="Kenton S.M."/>
            <person name="Kim D.J."/>
            <person name="Klee K."/>
            <person name="Lai H."/>
            <person name="Lang C."/>
            <person name="Lin S."/>
            <person name="Macmil S.L."/>
            <person name="Magdelenat G."/>
            <person name="Matthews L."/>
            <person name="McCorrison J."/>
            <person name="Monaghan E.L."/>
            <person name="Mun J.H."/>
            <person name="Najar F.Z."/>
            <person name="Nicholson C."/>
            <person name="Noirot C."/>
            <person name="O'Bleness M."/>
            <person name="Paule C.R."/>
            <person name="Poulain J."/>
            <person name="Prion F."/>
            <person name="Qin B."/>
            <person name="Qu C."/>
            <person name="Retzel E.F."/>
            <person name="Riddle C."/>
            <person name="Sallet E."/>
            <person name="Samain S."/>
            <person name="Samson N."/>
            <person name="Sanders I."/>
            <person name="Saurat O."/>
            <person name="Scarpelli C."/>
            <person name="Schiex T."/>
            <person name="Segurens B."/>
            <person name="Severin A.J."/>
            <person name="Sherrier D.J."/>
            <person name="Shi R."/>
            <person name="Sims S."/>
            <person name="Singer S.R."/>
            <person name="Sinharoy S."/>
            <person name="Sterck L."/>
            <person name="Viollet A."/>
            <person name="Wang B.B."/>
            <person name="Wang K."/>
            <person name="Wang M."/>
            <person name="Wang X."/>
            <person name="Warfsmann J."/>
            <person name="Weissenbach J."/>
            <person name="White D.D."/>
            <person name="White J.D."/>
            <person name="Wiley G.B."/>
            <person name="Wincker P."/>
            <person name="Xing Y."/>
            <person name="Yang L."/>
            <person name="Yao Z."/>
            <person name="Ying F."/>
            <person name="Zhai J."/>
            <person name="Zhou L."/>
            <person name="Zuber A."/>
            <person name="Denarie J."/>
            <person name="Dixon R.A."/>
            <person name="May G.D."/>
            <person name="Schwartz D.C."/>
            <person name="Rogers J."/>
            <person name="Quetier F."/>
            <person name="Town C.D."/>
            <person name="Roe B.A."/>
        </authorList>
    </citation>
    <scope>NUCLEOTIDE SEQUENCE [LARGE SCALE GENOMIC DNA]</scope>
    <source>
        <strain evidence="3">A17</strain>
        <strain evidence="5 6">cv. Jemalong A17</strain>
    </source>
</reference>
<reference evidence="7" key="4">
    <citation type="journal article" date="2018" name="Nat. Plants">
        <title>Whole-genome landscape of Medicago truncatula symbiotic genes.</title>
        <authorList>
            <person name="Pecrix Y."/>
            <person name="Staton S.E."/>
            <person name="Sallet E."/>
            <person name="Lelandais-Briere C."/>
            <person name="Moreau S."/>
            <person name="Carrere S."/>
            <person name="Blein T."/>
            <person name="Jardinaud M.F."/>
            <person name="Latrasse D."/>
            <person name="Zouine M."/>
            <person name="Zahm M."/>
            <person name="Kreplak J."/>
            <person name="Mayjonade B."/>
            <person name="Satge C."/>
            <person name="Perez M."/>
            <person name="Cauet S."/>
            <person name="Marande W."/>
            <person name="Chantry-Darmon C."/>
            <person name="Lopez-Roques C."/>
            <person name="Bouchez O."/>
            <person name="Berard A."/>
            <person name="Debelle F."/>
            <person name="Munos S."/>
            <person name="Bendahmane A."/>
            <person name="Berges H."/>
            <person name="Niebel A."/>
            <person name="Buitink J."/>
            <person name="Frugier F."/>
            <person name="Benhamed M."/>
            <person name="Crespi M."/>
            <person name="Gouzy J."/>
            <person name="Gamas P."/>
        </authorList>
    </citation>
    <scope>NUCLEOTIDE SEQUENCE [LARGE SCALE GENOMIC DNA]</scope>
    <source>
        <strain evidence="7">cv. Jemalong A17</strain>
    </source>
</reference>
<evidence type="ECO:0000256" key="2">
    <source>
        <dbReference type="SAM" id="SignalP"/>
    </source>
</evidence>
<evidence type="ECO:0000313" key="7">
    <source>
        <dbReference type="Proteomes" id="UP000265566"/>
    </source>
</evidence>
<evidence type="ECO:0000256" key="1">
    <source>
        <dbReference type="SAM" id="MobiDB-lite"/>
    </source>
</evidence>
<keyword evidence="6" id="KW-1185">Reference proteome</keyword>
<reference evidence="5" key="3">
    <citation type="submission" date="2015-04" db="UniProtKB">
        <authorList>
            <consortium name="EnsemblPlants"/>
        </authorList>
    </citation>
    <scope>IDENTIFICATION</scope>
    <source>
        <strain evidence="5">cv. Jemalong A17</strain>
    </source>
</reference>
<dbReference type="Proteomes" id="UP000002051">
    <property type="component" value="Chromosome 5"/>
</dbReference>
<evidence type="ECO:0000313" key="6">
    <source>
        <dbReference type="Proteomes" id="UP000002051"/>
    </source>
</evidence>
<evidence type="ECO:0000313" key="3">
    <source>
        <dbReference type="EMBL" id="AES99789.1"/>
    </source>
</evidence>
<dbReference type="EMBL" id="PSQE01000005">
    <property type="protein sequence ID" value="RHN57275.1"/>
    <property type="molecule type" value="Genomic_DNA"/>
</dbReference>
<evidence type="ECO:0000313" key="5">
    <source>
        <dbReference type="EnsemblPlants" id="AES99789"/>
    </source>
</evidence>
<dbReference type="Gramene" id="rna32797">
    <property type="protein sequence ID" value="RHN57275.1"/>
    <property type="gene ID" value="gene32797"/>
</dbReference>
<feature type="chain" id="PRO_5014573410" description="Transmembrane protein" evidence="2">
    <location>
        <begin position="29"/>
        <end position="99"/>
    </location>
</feature>
<accession>G7K7F9</accession>
<reference evidence="4" key="5">
    <citation type="journal article" date="2018" name="Nat. Plants">
        <title>Whole-genome landscape of Medicago truncatula symbiotic genes.</title>
        <authorList>
            <person name="Pecrix Y."/>
            <person name="Gamas P."/>
            <person name="Carrere S."/>
        </authorList>
    </citation>
    <scope>NUCLEOTIDE SEQUENCE</scope>
    <source>
        <tissue evidence="4">Leaves</tissue>
    </source>
</reference>
<evidence type="ECO:0008006" key="8">
    <source>
        <dbReference type="Google" id="ProtNLM"/>
    </source>
</evidence>
<feature type="compositionally biased region" description="Basic and acidic residues" evidence="1">
    <location>
        <begin position="78"/>
        <end position="88"/>
    </location>
</feature>
<feature type="region of interest" description="Disordered" evidence="1">
    <location>
        <begin position="78"/>
        <end position="99"/>
    </location>
</feature>
<proteinExistence type="predicted"/>
<dbReference type="EMBL" id="CM001221">
    <property type="protein sequence ID" value="AES99789.1"/>
    <property type="molecule type" value="Genomic_DNA"/>
</dbReference>
<reference evidence="3 6" key="2">
    <citation type="journal article" date="2014" name="BMC Genomics">
        <title>An improved genome release (version Mt4.0) for the model legume Medicago truncatula.</title>
        <authorList>
            <person name="Tang H."/>
            <person name="Krishnakumar V."/>
            <person name="Bidwell S."/>
            <person name="Rosen B."/>
            <person name="Chan A."/>
            <person name="Zhou S."/>
            <person name="Gentzbittel L."/>
            <person name="Childs K.L."/>
            <person name="Yandell M."/>
            <person name="Gundlach H."/>
            <person name="Mayer K.F."/>
            <person name="Schwartz D.C."/>
            <person name="Town C.D."/>
        </authorList>
    </citation>
    <scope>GENOME REANNOTATION</scope>
    <source>
        <strain evidence="5 6">cv. Jemalong A17</strain>
    </source>
</reference>
<dbReference type="HOGENOM" id="CLU_2323970_0_0_1"/>